<dbReference type="Gene3D" id="3.40.50.150">
    <property type="entry name" value="Vaccinia Virus protein VP39"/>
    <property type="match status" value="1"/>
</dbReference>
<reference evidence="10" key="2">
    <citation type="submission" date="2020-09" db="EMBL/GenBank/DDBJ databases">
        <authorList>
            <person name="Sun Q."/>
            <person name="Zhou Y."/>
        </authorList>
    </citation>
    <scope>NUCLEOTIDE SEQUENCE</scope>
    <source>
        <strain evidence="10">CGMCC 1.15254</strain>
    </source>
</reference>
<dbReference type="SUPFAM" id="SSF53335">
    <property type="entry name" value="S-adenosyl-L-methionine-dependent methyltransferases"/>
    <property type="match status" value="1"/>
</dbReference>
<gene>
    <name evidence="8" type="primary">bioC</name>
    <name evidence="10" type="ORF">GCM10011332_13710</name>
</gene>
<evidence type="ECO:0000256" key="7">
    <source>
        <dbReference type="ARBA" id="ARBA00022756"/>
    </source>
</evidence>
<dbReference type="GO" id="GO:0010340">
    <property type="term" value="F:carboxyl-O-methyltransferase activity"/>
    <property type="evidence" value="ECO:0007669"/>
    <property type="project" value="UniProtKB-UniRule"/>
</dbReference>
<evidence type="ECO:0000256" key="8">
    <source>
        <dbReference type="HAMAP-Rule" id="MF_00835"/>
    </source>
</evidence>
<keyword evidence="5 8" id="KW-0808">Transferase</keyword>
<evidence type="ECO:0000259" key="9">
    <source>
        <dbReference type="Pfam" id="PF08241"/>
    </source>
</evidence>
<evidence type="ECO:0000256" key="1">
    <source>
        <dbReference type="ARBA" id="ARBA00000852"/>
    </source>
</evidence>
<dbReference type="GO" id="GO:0009102">
    <property type="term" value="P:biotin biosynthetic process"/>
    <property type="evidence" value="ECO:0007669"/>
    <property type="project" value="UniProtKB-UniRule"/>
</dbReference>
<evidence type="ECO:0000256" key="2">
    <source>
        <dbReference type="ARBA" id="ARBA00004746"/>
    </source>
</evidence>
<dbReference type="PANTHER" id="PTHR13090">
    <property type="entry name" value="ARGININE-HYDROXYLASE NDUFAF5, MITOCHONDRIAL"/>
    <property type="match status" value="1"/>
</dbReference>
<keyword evidence="4 8" id="KW-0489">Methyltransferase</keyword>
<comment type="similarity">
    <text evidence="8">Belongs to the methyltransferase superfamily.</text>
</comment>
<keyword evidence="6 8" id="KW-0949">S-adenosyl-L-methionine</keyword>
<dbReference type="InterPro" id="IPR013216">
    <property type="entry name" value="Methyltransf_11"/>
</dbReference>
<dbReference type="GO" id="GO:0032259">
    <property type="term" value="P:methylation"/>
    <property type="evidence" value="ECO:0007669"/>
    <property type="project" value="UniProtKB-KW"/>
</dbReference>
<comment type="catalytic activity">
    <reaction evidence="1 8">
        <text>malonyl-[ACP] + S-adenosyl-L-methionine = malonyl-[ACP] methyl ester + S-adenosyl-L-homocysteine</text>
        <dbReference type="Rhea" id="RHEA:17105"/>
        <dbReference type="Rhea" id="RHEA-COMP:9623"/>
        <dbReference type="Rhea" id="RHEA-COMP:9954"/>
        <dbReference type="ChEBI" id="CHEBI:57856"/>
        <dbReference type="ChEBI" id="CHEBI:59789"/>
        <dbReference type="ChEBI" id="CHEBI:78449"/>
        <dbReference type="ChEBI" id="CHEBI:78845"/>
        <dbReference type="EC" id="2.1.1.197"/>
    </reaction>
</comment>
<organism evidence="10 11">
    <name type="scientific">Terasakiella brassicae</name>
    <dbReference type="NCBI Taxonomy" id="1634917"/>
    <lineage>
        <taxon>Bacteria</taxon>
        <taxon>Pseudomonadati</taxon>
        <taxon>Pseudomonadota</taxon>
        <taxon>Alphaproteobacteria</taxon>
        <taxon>Rhodospirillales</taxon>
        <taxon>Terasakiellaceae</taxon>
        <taxon>Terasakiella</taxon>
    </lineage>
</organism>
<comment type="pathway">
    <text evidence="2 8">Cofactor biosynthesis; biotin biosynthesis.</text>
</comment>
<evidence type="ECO:0000313" key="11">
    <source>
        <dbReference type="Proteomes" id="UP000632498"/>
    </source>
</evidence>
<protein>
    <recommendedName>
        <fullName evidence="3 8">Malonyl-[acyl-carrier protein] O-methyltransferase</fullName>
        <shortName evidence="8">Malonyl-ACP O-methyltransferase</shortName>
        <ecNumber evidence="3 8">2.1.1.197</ecNumber>
    </recommendedName>
    <alternativeName>
        <fullName evidence="8">Biotin synthesis protein BioC</fullName>
    </alternativeName>
</protein>
<comment type="caution">
    <text evidence="10">The sequence shown here is derived from an EMBL/GenBank/DDBJ whole genome shotgun (WGS) entry which is preliminary data.</text>
</comment>
<dbReference type="PANTHER" id="PTHR13090:SF1">
    <property type="entry name" value="ARGININE-HYDROXYLASE NDUFAF5, MITOCHONDRIAL"/>
    <property type="match status" value="1"/>
</dbReference>
<dbReference type="GO" id="GO:0102130">
    <property type="term" value="F:malonyl-CoA methyltransferase activity"/>
    <property type="evidence" value="ECO:0007669"/>
    <property type="project" value="UniProtKB-EC"/>
</dbReference>
<evidence type="ECO:0000256" key="4">
    <source>
        <dbReference type="ARBA" id="ARBA00022603"/>
    </source>
</evidence>
<dbReference type="EMBL" id="BMHV01000008">
    <property type="protein sequence ID" value="GGF61140.1"/>
    <property type="molecule type" value="Genomic_DNA"/>
</dbReference>
<sequence length="305" mass="33895">MSDLEIMNVFDRKMVREHRNRAARAWQDFDFLHKEVADRLCERLDDVVRDFPLALDIGCHGGEIAELMSGRSKIGQLIQCDLSDGMIGRAKDKGATSVVADEEFLPFAAGKFDLIMSNLSLHWVNDLPGTLLQINRCLKPDGLFIGTMFGIESLRELRQSLSDAEMEVDGGLSPRISPFADVRDAGMLLQRAGFTLPVVDADAITVSYENPLKLMKDLKGMGENNKVLERRKNLTKRSLIFKAAQRYMDEFRDADGRIPATFQVMFLTAWKADPSQPQPLKPGAAATSLADALGVPEHVLTGETK</sequence>
<reference evidence="10" key="1">
    <citation type="journal article" date="2014" name="Int. J. Syst. Evol. Microbiol.">
        <title>Complete genome sequence of Corynebacterium casei LMG S-19264T (=DSM 44701T), isolated from a smear-ripened cheese.</title>
        <authorList>
            <consortium name="US DOE Joint Genome Institute (JGI-PGF)"/>
            <person name="Walter F."/>
            <person name="Albersmeier A."/>
            <person name="Kalinowski J."/>
            <person name="Ruckert C."/>
        </authorList>
    </citation>
    <scope>NUCLEOTIDE SEQUENCE</scope>
    <source>
        <strain evidence="10">CGMCC 1.15254</strain>
    </source>
</reference>
<dbReference type="HAMAP" id="MF_00835">
    <property type="entry name" value="BioC"/>
    <property type="match status" value="1"/>
</dbReference>
<feature type="domain" description="Methyltransferase type 11" evidence="9">
    <location>
        <begin position="55"/>
        <end position="145"/>
    </location>
</feature>
<evidence type="ECO:0000256" key="5">
    <source>
        <dbReference type="ARBA" id="ARBA00022679"/>
    </source>
</evidence>
<dbReference type="InterPro" id="IPR011814">
    <property type="entry name" value="BioC"/>
</dbReference>
<dbReference type="AlphaFoldDB" id="A0A917BZT7"/>
<evidence type="ECO:0000313" key="10">
    <source>
        <dbReference type="EMBL" id="GGF61140.1"/>
    </source>
</evidence>
<proteinExistence type="inferred from homology"/>
<keyword evidence="7 8" id="KW-0093">Biotin biosynthesis</keyword>
<keyword evidence="11" id="KW-1185">Reference proteome</keyword>
<dbReference type="Proteomes" id="UP000632498">
    <property type="component" value="Unassembled WGS sequence"/>
</dbReference>
<dbReference type="RefSeq" id="WP_188663143.1">
    <property type="nucleotide sequence ID" value="NZ_BMHV01000008.1"/>
</dbReference>
<dbReference type="EC" id="2.1.1.197" evidence="3 8"/>
<evidence type="ECO:0000256" key="3">
    <source>
        <dbReference type="ARBA" id="ARBA00012327"/>
    </source>
</evidence>
<comment type="function">
    <text evidence="8">Converts the free carboxyl group of a malonyl-thioester to its methyl ester by transfer of a methyl group from S-adenosyl-L-methionine (SAM). It allows to synthesize pimeloyl-ACP via the fatty acid synthetic pathway.</text>
</comment>
<name>A0A917BZT7_9PROT</name>
<dbReference type="GO" id="GO:0008757">
    <property type="term" value="F:S-adenosylmethionine-dependent methyltransferase activity"/>
    <property type="evidence" value="ECO:0007669"/>
    <property type="project" value="InterPro"/>
</dbReference>
<dbReference type="Pfam" id="PF08241">
    <property type="entry name" value="Methyltransf_11"/>
    <property type="match status" value="1"/>
</dbReference>
<dbReference type="InterPro" id="IPR029063">
    <property type="entry name" value="SAM-dependent_MTases_sf"/>
</dbReference>
<dbReference type="InterPro" id="IPR050602">
    <property type="entry name" value="Malonyl-ACP_OMT"/>
</dbReference>
<accession>A0A917BZT7</accession>
<evidence type="ECO:0000256" key="6">
    <source>
        <dbReference type="ARBA" id="ARBA00022691"/>
    </source>
</evidence>
<dbReference type="CDD" id="cd02440">
    <property type="entry name" value="AdoMet_MTases"/>
    <property type="match status" value="1"/>
</dbReference>